<name>A0A841YP14_9LIST</name>
<dbReference type="EMBL" id="JAARSH010000015">
    <property type="protein sequence ID" value="MBC1617841.1"/>
    <property type="molecule type" value="Genomic_DNA"/>
</dbReference>
<reference evidence="3 4" key="1">
    <citation type="submission" date="2020-03" db="EMBL/GenBank/DDBJ databases">
        <title>Soil Listeria distribution.</title>
        <authorList>
            <person name="Liao J."/>
            <person name="Wiedmann M."/>
        </authorList>
    </citation>
    <scope>NUCLEOTIDE SEQUENCE [LARGE SCALE GENOMIC DNA]</scope>
    <source>
        <strain evidence="2 4">FSL L7-1299</strain>
        <strain evidence="1 3">FSL L7-1658</strain>
    </source>
</reference>
<evidence type="ECO:0000313" key="1">
    <source>
        <dbReference type="EMBL" id="MBC1402109.1"/>
    </source>
</evidence>
<comment type="caution">
    <text evidence="1">The sequence shown here is derived from an EMBL/GenBank/DDBJ whole genome shotgun (WGS) entry which is preliminary data.</text>
</comment>
<evidence type="ECO:0000313" key="4">
    <source>
        <dbReference type="Proteomes" id="UP000574104"/>
    </source>
</evidence>
<accession>A0A841YP14</accession>
<gene>
    <name evidence="1" type="ORF">HB836_11020</name>
    <name evidence="2" type="ORF">HB904_16815</name>
</gene>
<evidence type="ECO:0000313" key="2">
    <source>
        <dbReference type="EMBL" id="MBC1617841.1"/>
    </source>
</evidence>
<dbReference type="Proteomes" id="UP000574104">
    <property type="component" value="Unassembled WGS sequence"/>
</dbReference>
<dbReference type="EMBL" id="JAARPT010000006">
    <property type="protein sequence ID" value="MBC1402109.1"/>
    <property type="molecule type" value="Genomic_DNA"/>
</dbReference>
<protein>
    <submittedName>
        <fullName evidence="1">Uncharacterized protein</fullName>
    </submittedName>
</protein>
<evidence type="ECO:0000313" key="3">
    <source>
        <dbReference type="Proteomes" id="UP000544413"/>
    </source>
</evidence>
<sequence>MTEELIERLVVATESIAKSLSTLAEDAKANRTLKEKIVSDFDSLENAIQDLKVDPFGLK</sequence>
<proteinExistence type="predicted"/>
<dbReference type="RefSeq" id="WP_185406268.1">
    <property type="nucleotide sequence ID" value="NZ_JAARPT010000006.1"/>
</dbReference>
<dbReference type="AlphaFoldDB" id="A0A841YP14"/>
<organism evidence="1 3">
    <name type="scientific">Listeria booriae</name>
    <dbReference type="NCBI Taxonomy" id="1552123"/>
    <lineage>
        <taxon>Bacteria</taxon>
        <taxon>Bacillati</taxon>
        <taxon>Bacillota</taxon>
        <taxon>Bacilli</taxon>
        <taxon>Bacillales</taxon>
        <taxon>Listeriaceae</taxon>
        <taxon>Listeria</taxon>
    </lineage>
</organism>
<dbReference type="Proteomes" id="UP000544413">
    <property type="component" value="Unassembled WGS sequence"/>
</dbReference>